<protein>
    <submittedName>
        <fullName evidence="2">DUF115 domain-containing protein</fullName>
    </submittedName>
</protein>
<proteinExistence type="predicted"/>
<evidence type="ECO:0000259" key="1">
    <source>
        <dbReference type="Pfam" id="PF01973"/>
    </source>
</evidence>
<accession>A0ABD4VS10</accession>
<sequence length="288" mass="33678">MKENRIITFLSALKWNLVFWIKYIVDKDFNYCIKRNKKELPAQTVNKCFIIGNGPSINKVDFTLIENEVKFSVNSIMNNRELYEKINPDFHVIADPAYFNDKLPNYHVLLHDLKNIKTCKKRPLVITSYEGKKTIVKYGINKLNDIFYVFSHGNLNSGLNKISMSRNMPVAQNVVQMAIYAAISMGFRDIYLLGCEMTSFIPNLHQISVSINENESYHAYNYTEEIKRQMEGLKQTYDNSFVFFDYAKTFQIFKDIEMYSRKHKIKIYNATNTGVLDVFQTVNLNLDI</sequence>
<feature type="domain" description="6-hydroxymethylpterin diphosphokinase MptE-like" evidence="1">
    <location>
        <begin position="33"/>
        <end position="197"/>
    </location>
</feature>
<dbReference type="InterPro" id="IPR002826">
    <property type="entry name" value="MptE-like"/>
</dbReference>
<dbReference type="EMBL" id="JAPUAC010000005">
    <property type="protein sequence ID" value="MCZ2654290.1"/>
    <property type="molecule type" value="Genomic_DNA"/>
</dbReference>
<gene>
    <name evidence="2" type="ORF">O1422_08940</name>
</gene>
<evidence type="ECO:0000313" key="3">
    <source>
        <dbReference type="Proteomes" id="UP001075704"/>
    </source>
</evidence>
<name>A0ABD4VS10_BACFG</name>
<comment type="caution">
    <text evidence="2">The sequence shown here is derived from an EMBL/GenBank/DDBJ whole genome shotgun (WGS) entry which is preliminary data.</text>
</comment>
<dbReference type="AlphaFoldDB" id="A0ABD4VS10"/>
<dbReference type="Proteomes" id="UP001075704">
    <property type="component" value="Unassembled WGS sequence"/>
</dbReference>
<evidence type="ECO:0000313" key="2">
    <source>
        <dbReference type="EMBL" id="MCZ2654290.1"/>
    </source>
</evidence>
<dbReference type="RefSeq" id="WP_234058773.1">
    <property type="nucleotide sequence ID" value="NZ_JAGJHI010000033.1"/>
</dbReference>
<dbReference type="Pfam" id="PF01973">
    <property type="entry name" value="MptE-like"/>
    <property type="match status" value="1"/>
</dbReference>
<dbReference type="Gene3D" id="3.90.1480.10">
    <property type="entry name" value="Alpha-2,3-sialyltransferase"/>
    <property type="match status" value="1"/>
</dbReference>
<organism evidence="2 3">
    <name type="scientific">Bacteroides fragilis</name>
    <dbReference type="NCBI Taxonomy" id="817"/>
    <lineage>
        <taxon>Bacteria</taxon>
        <taxon>Pseudomonadati</taxon>
        <taxon>Bacteroidota</taxon>
        <taxon>Bacteroidia</taxon>
        <taxon>Bacteroidales</taxon>
        <taxon>Bacteroidaceae</taxon>
        <taxon>Bacteroides</taxon>
    </lineage>
</organism>
<reference evidence="2" key="1">
    <citation type="submission" date="2022-12" db="EMBL/GenBank/DDBJ databases">
        <title>Development of a Multilocus Sequence Typing Scheme for Bacteroides fragilis Based on Whole Genome Sequencing Data and Clinical Application.</title>
        <authorList>
            <person name="Nielsen F.D."/>
            <person name="Justesen U.S."/>
        </authorList>
    </citation>
    <scope>NUCLEOTIDE SEQUENCE</scope>
    <source>
        <strain evidence="2">BF_BC_ODE_DK_2015_2</strain>
    </source>
</reference>